<gene>
    <name evidence="8" type="primary">f1pep1_4</name>
    <name evidence="8" type="ORF">FLACOL_01952</name>
</gene>
<dbReference type="Gene3D" id="3.40.50.1820">
    <property type="entry name" value="alpha/beta hydrolase"/>
    <property type="match status" value="1"/>
</dbReference>
<comment type="catalytic activity">
    <reaction evidence="1">
        <text>Hydrolysis of Pro-|-Xaa &gt;&gt; Ala-|-Xaa in oligopeptides.</text>
        <dbReference type="EC" id="3.4.21.26"/>
    </reaction>
</comment>
<dbReference type="GO" id="GO:0005829">
    <property type="term" value="C:cytosol"/>
    <property type="evidence" value="ECO:0007669"/>
    <property type="project" value="TreeGrafter"/>
</dbReference>
<dbReference type="InterPro" id="IPR023302">
    <property type="entry name" value="Pept_S9A_N"/>
</dbReference>
<dbReference type="GO" id="GO:0070012">
    <property type="term" value="F:oligopeptidase activity"/>
    <property type="evidence" value="ECO:0007669"/>
    <property type="project" value="TreeGrafter"/>
</dbReference>
<name>A0A2N9PC55_9FLAO</name>
<feature type="domain" description="Peptidase S9A N-terminal" evidence="7">
    <location>
        <begin position="27"/>
        <end position="424"/>
    </location>
</feature>
<dbReference type="AlphaFoldDB" id="A0A2N9PC55"/>
<dbReference type="InterPro" id="IPR001375">
    <property type="entry name" value="Peptidase_S9_cat"/>
</dbReference>
<dbReference type="PANTHER" id="PTHR42881">
    <property type="entry name" value="PROLYL ENDOPEPTIDASE"/>
    <property type="match status" value="1"/>
</dbReference>
<sequence length="709" mass="81541">MKKIYLAFLFNISLVFSQNCTILKNPVKDNYFNTGITDEYRSLEKLDDSTTNWLKCQNENSKNVLSQIKSKDSLSKTFYERVKARKDQTFYLTFKNNDHYFFCKKRVGENYAKLFLKNQQKEEILIYDPKNYKPELGKQFVISFYQPNNKGDKIAIALTEGGKEVSDMIIYDLATHTLLSDVIENSWPSEMGGISWLPDDSGFIYTKMASNNNNDPDFLLNSESCLHLLNSQGKDKVIFSRISNPEINIQKEDFPIVQIKEDYLIGFLGGPTEYKDCYYTSLEKLNEKKLDWKPLFKKEEKVTPNYFVKGMNIFFMVNNKEILIQSLNDNENSKKKLVVTTKKEEYLNSILPTKEGFYYSTLKNGIEAKLYFYNGKKSKEIILPFKAGDVSLENIDATKSELWVYCSGWTQRTKIFKYDLKTNTFTEEKINEENTKYNDLVVEEIEIKTHDGLLMPISIIRQKNIKKDKKTRTIIDSYGAYGSIGAPTYSENMLEWVYNGGMYVYAHVRGGGEKGDDWHKGGYKQTKPNSWKDLISCAEYLIQKKYTSPKHLGVLGVSAGGITVGRGITERPDLFKAAVIKVGILNPLRLETTPNGANNVKEFGTTKIEEELKALYEMDPYLHLQPNTNYPATLLTAGMNDARVLYWQPAKFVAKMQVCQKNNNPVLFRVNMDGGHGSGVTVNKSLEENIDVYTFFYWQLGHPDFQIKK</sequence>
<dbReference type="GO" id="GO:0004252">
    <property type="term" value="F:serine-type endopeptidase activity"/>
    <property type="evidence" value="ECO:0007669"/>
    <property type="project" value="UniProtKB-EC"/>
</dbReference>
<keyword evidence="5" id="KW-0720">Serine protease</keyword>
<dbReference type="RefSeq" id="WP_105196532.1">
    <property type="nucleotide sequence ID" value="NZ_OLKH01000106.1"/>
</dbReference>
<dbReference type="SUPFAM" id="SSF53474">
    <property type="entry name" value="alpha/beta-Hydrolases"/>
    <property type="match status" value="1"/>
</dbReference>
<proteinExistence type="predicted"/>
<evidence type="ECO:0000256" key="2">
    <source>
        <dbReference type="ARBA" id="ARBA00011897"/>
    </source>
</evidence>
<dbReference type="EMBL" id="OLKH01000106">
    <property type="protein sequence ID" value="SPE77938.1"/>
    <property type="molecule type" value="Genomic_DNA"/>
</dbReference>
<evidence type="ECO:0000256" key="3">
    <source>
        <dbReference type="ARBA" id="ARBA00022670"/>
    </source>
</evidence>
<protein>
    <recommendedName>
        <fullName evidence="2">prolyl oligopeptidase</fullName>
        <ecNumber evidence="2">3.4.21.26</ecNumber>
    </recommendedName>
</protein>
<dbReference type="InterPro" id="IPR002470">
    <property type="entry name" value="Peptidase_S9A"/>
</dbReference>
<organism evidence="8 9">
    <name type="scientific">Flavobacterium columnare</name>
    <dbReference type="NCBI Taxonomy" id="996"/>
    <lineage>
        <taxon>Bacteria</taxon>
        <taxon>Pseudomonadati</taxon>
        <taxon>Bacteroidota</taxon>
        <taxon>Flavobacteriia</taxon>
        <taxon>Flavobacteriales</taxon>
        <taxon>Flavobacteriaceae</taxon>
        <taxon>Flavobacterium</taxon>
    </lineage>
</organism>
<dbReference type="Pfam" id="PF02897">
    <property type="entry name" value="Peptidase_S9_N"/>
    <property type="match status" value="1"/>
</dbReference>
<dbReference type="Gene3D" id="2.130.10.120">
    <property type="entry name" value="Prolyl oligopeptidase, N-terminal domain"/>
    <property type="match status" value="1"/>
</dbReference>
<feature type="domain" description="Peptidase S9 prolyl oligopeptidase catalytic" evidence="6">
    <location>
        <begin position="494"/>
        <end position="701"/>
    </location>
</feature>
<dbReference type="GO" id="GO:0006508">
    <property type="term" value="P:proteolysis"/>
    <property type="evidence" value="ECO:0007669"/>
    <property type="project" value="UniProtKB-KW"/>
</dbReference>
<dbReference type="SUPFAM" id="SSF50993">
    <property type="entry name" value="Peptidase/esterase 'gauge' domain"/>
    <property type="match status" value="1"/>
</dbReference>
<dbReference type="Proteomes" id="UP000238180">
    <property type="component" value="Unassembled WGS sequence"/>
</dbReference>
<evidence type="ECO:0000313" key="8">
    <source>
        <dbReference type="EMBL" id="SPE77938.1"/>
    </source>
</evidence>
<keyword evidence="4 8" id="KW-0378">Hydrolase</keyword>
<dbReference type="EC" id="3.4.21.26" evidence="2"/>
<evidence type="ECO:0000256" key="5">
    <source>
        <dbReference type="ARBA" id="ARBA00022825"/>
    </source>
</evidence>
<dbReference type="PANTHER" id="PTHR42881:SF2">
    <property type="entry name" value="PROLYL ENDOPEPTIDASE"/>
    <property type="match status" value="1"/>
</dbReference>
<reference evidence="8 9" key="1">
    <citation type="submission" date="2018-02" db="EMBL/GenBank/DDBJ databases">
        <authorList>
            <person name="Cohen D.B."/>
            <person name="Kent A.D."/>
        </authorList>
    </citation>
    <scope>NUCLEOTIDE SEQUENCE [LARGE SCALE GENOMIC DNA]</scope>
    <source>
        <strain evidence="8">CIP109753</strain>
    </source>
</reference>
<evidence type="ECO:0000313" key="9">
    <source>
        <dbReference type="Proteomes" id="UP000238180"/>
    </source>
</evidence>
<evidence type="ECO:0000259" key="7">
    <source>
        <dbReference type="Pfam" id="PF02897"/>
    </source>
</evidence>
<evidence type="ECO:0000259" key="6">
    <source>
        <dbReference type="Pfam" id="PF00326"/>
    </source>
</evidence>
<accession>A0A2N9PC55</accession>
<dbReference type="InterPro" id="IPR051167">
    <property type="entry name" value="Prolyl_oligopep/macrocyclase"/>
</dbReference>
<evidence type="ECO:0000256" key="4">
    <source>
        <dbReference type="ARBA" id="ARBA00022801"/>
    </source>
</evidence>
<dbReference type="Pfam" id="PF00326">
    <property type="entry name" value="Peptidase_S9"/>
    <property type="match status" value="1"/>
</dbReference>
<dbReference type="InterPro" id="IPR029058">
    <property type="entry name" value="AB_hydrolase_fold"/>
</dbReference>
<keyword evidence="3" id="KW-0645">Protease</keyword>
<dbReference type="PRINTS" id="PR00862">
    <property type="entry name" value="PROLIGOPTASE"/>
</dbReference>
<evidence type="ECO:0000256" key="1">
    <source>
        <dbReference type="ARBA" id="ARBA00001070"/>
    </source>
</evidence>